<dbReference type="SUPFAM" id="SSF54928">
    <property type="entry name" value="RNA-binding domain, RBD"/>
    <property type="match status" value="1"/>
</dbReference>
<feature type="domain" description="Nuclear RNA export factor Tap RNA-binding" evidence="1">
    <location>
        <begin position="1"/>
        <end position="75"/>
    </location>
</feature>
<proteinExistence type="predicted"/>
<evidence type="ECO:0000313" key="2">
    <source>
        <dbReference type="EMBL" id="KFO38573.1"/>
    </source>
</evidence>
<dbReference type="Proteomes" id="UP000028990">
    <property type="component" value="Unassembled WGS sequence"/>
</dbReference>
<evidence type="ECO:0000259" key="1">
    <source>
        <dbReference type="Pfam" id="PF09162"/>
    </source>
</evidence>
<reference evidence="2 3" key="1">
    <citation type="submission" date="2013-11" db="EMBL/GenBank/DDBJ databases">
        <title>The Damaraland mole rat (Fukomys damarensis) genome and evolution of African mole rats.</title>
        <authorList>
            <person name="Gladyshev V.N."/>
            <person name="Fang X."/>
        </authorList>
    </citation>
    <scope>NUCLEOTIDE SEQUENCE [LARGE SCALE GENOMIC DNA]</scope>
    <source>
        <tissue evidence="2">Liver</tissue>
    </source>
</reference>
<dbReference type="OrthoDB" id="25872at2759"/>
<dbReference type="GO" id="GO:0016973">
    <property type="term" value="P:poly(A)+ mRNA export from nucleus"/>
    <property type="evidence" value="ECO:0007669"/>
    <property type="project" value="TreeGrafter"/>
</dbReference>
<sequence length="119" mass="13923">IPCGREYDKVWLVNLIQSHCGVSFSPVDFHYINSRAFFFVQDASVASKIKDVRNQIYDERRHRIAIFVQPSIVPYSVQNKFTPEQMEHLKANMCKRYDVSQQALNLQQLRYDPGMADPQ</sequence>
<dbReference type="Pfam" id="PF09162">
    <property type="entry name" value="Tap-RNA_bind"/>
    <property type="match status" value="1"/>
</dbReference>
<feature type="non-terminal residue" evidence="2">
    <location>
        <position position="1"/>
    </location>
</feature>
<dbReference type="GO" id="GO:0005737">
    <property type="term" value="C:cytoplasm"/>
    <property type="evidence" value="ECO:0007669"/>
    <property type="project" value="InterPro"/>
</dbReference>
<dbReference type="InterPro" id="IPR030217">
    <property type="entry name" value="NXF_fam"/>
</dbReference>
<dbReference type="InterPro" id="IPR015245">
    <property type="entry name" value="Tap_RNA-bd"/>
</dbReference>
<dbReference type="eggNOG" id="KOG3763">
    <property type="taxonomic scope" value="Eukaryota"/>
</dbReference>
<keyword evidence="3" id="KW-1185">Reference proteome</keyword>
<protein>
    <submittedName>
        <fullName evidence="2">Nuclear RNA export factor 2</fullName>
    </submittedName>
</protein>
<organism evidence="2 3">
    <name type="scientific">Fukomys damarensis</name>
    <name type="common">Damaraland mole rat</name>
    <name type="synonym">Cryptomys damarensis</name>
    <dbReference type="NCBI Taxonomy" id="885580"/>
    <lineage>
        <taxon>Eukaryota</taxon>
        <taxon>Metazoa</taxon>
        <taxon>Chordata</taxon>
        <taxon>Craniata</taxon>
        <taxon>Vertebrata</taxon>
        <taxon>Euteleostomi</taxon>
        <taxon>Mammalia</taxon>
        <taxon>Eutheria</taxon>
        <taxon>Euarchontoglires</taxon>
        <taxon>Glires</taxon>
        <taxon>Rodentia</taxon>
        <taxon>Hystricomorpha</taxon>
        <taxon>Bathyergidae</taxon>
        <taxon>Fukomys</taxon>
    </lineage>
</organism>
<dbReference type="AlphaFoldDB" id="A0A091E730"/>
<dbReference type="InterPro" id="IPR012677">
    <property type="entry name" value="Nucleotide-bd_a/b_plait_sf"/>
</dbReference>
<accession>A0A091E730</accession>
<dbReference type="GO" id="GO:0003723">
    <property type="term" value="F:RNA binding"/>
    <property type="evidence" value="ECO:0007669"/>
    <property type="project" value="InterPro"/>
</dbReference>
<dbReference type="Gene3D" id="3.30.70.330">
    <property type="match status" value="1"/>
</dbReference>
<dbReference type="EMBL" id="KN106137">
    <property type="protein sequence ID" value="KFO38573.1"/>
    <property type="molecule type" value="Genomic_DNA"/>
</dbReference>
<evidence type="ECO:0000313" key="3">
    <source>
        <dbReference type="Proteomes" id="UP000028990"/>
    </source>
</evidence>
<dbReference type="PANTHER" id="PTHR10662:SF15">
    <property type="entry name" value="NUCLEAR RNA EXPORT FACTOR 5"/>
    <property type="match status" value="1"/>
</dbReference>
<dbReference type="GO" id="GO:0005634">
    <property type="term" value="C:nucleus"/>
    <property type="evidence" value="ECO:0007669"/>
    <property type="project" value="TreeGrafter"/>
</dbReference>
<name>A0A091E730_FUKDA</name>
<gene>
    <name evidence="2" type="ORF">H920_00022</name>
</gene>
<dbReference type="PANTHER" id="PTHR10662">
    <property type="entry name" value="NUCLEAR RNA EXPORT FACTOR"/>
    <property type="match status" value="1"/>
</dbReference>
<dbReference type="InterPro" id="IPR035979">
    <property type="entry name" value="RBD_domain_sf"/>
</dbReference>